<dbReference type="EMBL" id="SSUX01000003">
    <property type="protein sequence ID" value="THJ46501.1"/>
    <property type="molecule type" value="Genomic_DNA"/>
</dbReference>
<dbReference type="AlphaFoldDB" id="A0A162EYH8"/>
<dbReference type="OrthoDB" id="5588895at2"/>
<dbReference type="Proteomes" id="UP000076809">
    <property type="component" value="Chromosome"/>
</dbReference>
<dbReference type="Proteomes" id="UP001204061">
    <property type="component" value="Unassembled WGS sequence"/>
</dbReference>
<accession>A0A162EYH8</accession>
<reference evidence="2" key="6">
    <citation type="submission" date="2022-08" db="EMBL/GenBank/DDBJ databases">
        <title>A global survey of hypervirulent Aeromonas hydrophila identified this emerging pathogen in farmed fish in the lower Mekong River basin.</title>
        <authorList>
            <person name="Xu T."/>
            <person name="Rasmussen-Ivey C.R."/>
            <person name="Moen F.S."/>
            <person name="Fernandez Bravo A."/>
            <person name="Lamy B."/>
            <person name="Beaz-Hidalgo R."/>
            <person name="Khan C.D."/>
            <person name="Castro Escarpulli G."/>
            <person name="Yasin I.S.M."/>
            <person name="Figueras M.J."/>
            <person name="Azzam Sayuti M."/>
            <person name="Karim M.M."/>
            <person name="Alam K.M."/>
            <person name="Le T.T.T."/>
            <person name="Thao N.H.P."/>
            <person name="Addo S."/>
            <person name="Duodu S."/>
            <person name="Ali S."/>
            <person name="Mey S."/>
            <person name="Somony T."/>
            <person name="Liles M.R."/>
        </authorList>
    </citation>
    <scope>NUCLEOTIDE SEQUENCE</scope>
    <source>
        <strain evidence="2">0.14</strain>
    </source>
</reference>
<dbReference type="STRING" id="654.AMS64_18190"/>
<proteinExistence type="predicted"/>
<dbReference type="Proteomes" id="UP000309618">
    <property type="component" value="Unassembled WGS sequence"/>
</dbReference>
<dbReference type="Proteomes" id="UP000241986">
    <property type="component" value="Unassembled WGS sequence"/>
</dbReference>
<reference evidence="5" key="4">
    <citation type="journal article" date="2019" name="PLoS ONE">
        <title>Identification and characterization of putative Aeromonas spp. T3SS effectors.</title>
        <authorList>
            <person name="Rangel L.T."/>
            <person name="Marden J."/>
            <person name="Colston S."/>
            <person name="Setubal J.C."/>
            <person name="Graf J."/>
            <person name="Gogarten J.P."/>
        </authorList>
    </citation>
    <scope>NUCLEOTIDE SEQUENCE</scope>
    <source>
        <strain evidence="5">BAQ071013-135</strain>
    </source>
</reference>
<dbReference type="EMBL" id="CP014774">
    <property type="protein sequence ID" value="ANB52530.1"/>
    <property type="molecule type" value="Genomic_DNA"/>
</dbReference>
<dbReference type="RefSeq" id="WP_005338629.1">
    <property type="nucleotide sequence ID" value="NZ_AP022281.1"/>
</dbReference>
<dbReference type="EMBL" id="JANLFC010000053">
    <property type="protein sequence ID" value="MCR4449965.1"/>
    <property type="molecule type" value="Genomic_DNA"/>
</dbReference>
<reference evidence="4 8" key="5">
    <citation type="submission" date="2019-04" db="EMBL/GenBank/DDBJ databases">
        <title>Comparative genomics of Aeromonas veronii strains pathogenic to fish.</title>
        <authorList>
            <person name="Cascarano M.C."/>
            <person name="Smyrli M."/>
            <person name="Katharios P."/>
        </authorList>
    </citation>
    <scope>NUCLEOTIDE SEQUENCE [LARGE SCALE GENOMIC DNA]</scope>
    <source>
        <strain evidence="4 8">XU1</strain>
    </source>
</reference>
<evidence type="ECO:0000313" key="3">
    <source>
        <dbReference type="EMBL" id="PTH82356.1"/>
    </source>
</evidence>
<evidence type="ECO:0000313" key="1">
    <source>
        <dbReference type="EMBL" id="ANB52530.1"/>
    </source>
</evidence>
<dbReference type="EMBL" id="PDXJ01000002">
    <property type="protein sequence ID" value="TND56838.1"/>
    <property type="molecule type" value="Genomic_DNA"/>
</dbReference>
<dbReference type="Proteomes" id="UP000796104">
    <property type="component" value="Unassembled WGS sequence"/>
</dbReference>
<evidence type="ECO:0000313" key="6">
    <source>
        <dbReference type="Proteomes" id="UP000076809"/>
    </source>
</evidence>
<reference evidence="5" key="2">
    <citation type="submission" date="2017-10" db="EMBL/GenBank/DDBJ databases">
        <authorList>
            <person name="Colston S.M."/>
            <person name="Graf J."/>
        </authorList>
    </citation>
    <scope>NUCLEOTIDE SEQUENCE</scope>
    <source>
        <strain evidence="5">BAQ071013-135</strain>
    </source>
</reference>
<dbReference type="OMA" id="EFKKKAC"/>
<evidence type="ECO:0000313" key="5">
    <source>
        <dbReference type="EMBL" id="TND56838.1"/>
    </source>
</evidence>
<evidence type="ECO:0000313" key="8">
    <source>
        <dbReference type="Proteomes" id="UP000309618"/>
    </source>
</evidence>
<gene>
    <name evidence="5" type="ORF">CF123_02585</name>
    <name evidence="3" type="ORF">DAA48_03005</name>
    <name evidence="4" type="ORF">E8Q35_05865</name>
    <name evidence="2" type="ORF">NS965_16385</name>
    <name evidence="1" type="ORF">WM43_07550</name>
</gene>
<evidence type="ECO:0000313" key="2">
    <source>
        <dbReference type="EMBL" id="MCR4449965.1"/>
    </source>
</evidence>
<evidence type="ECO:0000313" key="4">
    <source>
        <dbReference type="EMBL" id="THJ46501.1"/>
    </source>
</evidence>
<evidence type="ECO:0000313" key="7">
    <source>
        <dbReference type="Proteomes" id="UP000241986"/>
    </source>
</evidence>
<protein>
    <submittedName>
        <fullName evidence="3">Uncharacterized protein</fullName>
    </submittedName>
</protein>
<reference evidence="3 7" key="3">
    <citation type="submission" date="2018-03" db="EMBL/GenBank/DDBJ databases">
        <title>Aeromonas veronii whole genome sequencing and analysis.</title>
        <authorList>
            <person name="Xie H."/>
            <person name="Liu T."/>
            <person name="Wang K."/>
        </authorList>
    </citation>
    <scope>NUCLEOTIDE SEQUENCE [LARGE SCALE GENOMIC DNA]</scope>
    <source>
        <strain evidence="3 7">XH.VA.1</strain>
    </source>
</reference>
<sequence length="68" mass="8070">MKYLWLGLCLLPLTGIGKNNPTAECRWLYDRIEILEQAIKKGDKLGTEQELARWKTEYNKKQCSQYDY</sequence>
<reference evidence="1 6" key="1">
    <citation type="journal article" date="2016" name="J. Clin. Microbiol.">
        <title>Detection and Whole-Genome Sequencing of Carbapenemase-Producing Aeromonas hydrophila Isolates from Routine Perirectal Surveillance Culture.</title>
        <authorList>
            <person name="Hughes H.Y."/>
            <person name="Conlan S.P."/>
            <person name="Lau A.F."/>
            <person name="Dekker J.P."/>
            <person name="Michelin A.V."/>
            <person name="Youn J.H."/>
            <person name="Henderson D.K."/>
            <person name="Frank K.M."/>
            <person name="Segre J.A."/>
            <person name="Palmore T.N."/>
        </authorList>
    </citation>
    <scope>NUCLEOTIDE SEQUENCE [LARGE SCALE GENOMIC DNA]</scope>
    <source>
        <strain evidence="1 6">AVNIH1</strain>
    </source>
</reference>
<organism evidence="3 7">
    <name type="scientific">Aeromonas veronii</name>
    <dbReference type="NCBI Taxonomy" id="654"/>
    <lineage>
        <taxon>Bacteria</taxon>
        <taxon>Pseudomonadati</taxon>
        <taxon>Pseudomonadota</taxon>
        <taxon>Gammaproteobacteria</taxon>
        <taxon>Aeromonadales</taxon>
        <taxon>Aeromonadaceae</taxon>
        <taxon>Aeromonas</taxon>
    </lineage>
</organism>
<name>A0A162EYH8_AERVE</name>
<dbReference type="EMBL" id="PZKL01000012">
    <property type="protein sequence ID" value="PTH82356.1"/>
    <property type="molecule type" value="Genomic_DNA"/>
</dbReference>